<dbReference type="InterPro" id="IPR029063">
    <property type="entry name" value="SAM-dependent_MTases_sf"/>
</dbReference>
<name>A0A423WYD1_9PEZI</name>
<accession>A0A423WYD1</accession>
<dbReference type="Proteomes" id="UP000285146">
    <property type="component" value="Unassembled WGS sequence"/>
</dbReference>
<dbReference type="InterPro" id="IPR041698">
    <property type="entry name" value="Methyltransf_25"/>
</dbReference>
<dbReference type="InParanoid" id="A0A423WYD1"/>
<reference evidence="3 4" key="1">
    <citation type="submission" date="2015-09" db="EMBL/GenBank/DDBJ databases">
        <title>Host preference determinants of Valsa canker pathogens revealed by comparative genomics.</title>
        <authorList>
            <person name="Yin Z."/>
            <person name="Huang L."/>
        </authorList>
    </citation>
    <scope>NUCLEOTIDE SEQUENCE [LARGE SCALE GENOMIC DNA]</scope>
    <source>
        <strain evidence="3 4">SXYLt</strain>
    </source>
</reference>
<organism evidence="3 4">
    <name type="scientific">Cytospora leucostoma</name>
    <dbReference type="NCBI Taxonomy" id="1230097"/>
    <lineage>
        <taxon>Eukaryota</taxon>
        <taxon>Fungi</taxon>
        <taxon>Dikarya</taxon>
        <taxon>Ascomycota</taxon>
        <taxon>Pezizomycotina</taxon>
        <taxon>Sordariomycetes</taxon>
        <taxon>Sordariomycetidae</taxon>
        <taxon>Diaporthales</taxon>
        <taxon>Cytosporaceae</taxon>
        <taxon>Cytospora</taxon>
    </lineage>
</organism>
<dbReference type="Pfam" id="PF13649">
    <property type="entry name" value="Methyltransf_25"/>
    <property type="match status" value="1"/>
</dbReference>
<evidence type="ECO:0000256" key="1">
    <source>
        <dbReference type="ARBA" id="ARBA00038158"/>
    </source>
</evidence>
<dbReference type="EMBL" id="LKEB01000034">
    <property type="protein sequence ID" value="ROW08544.1"/>
    <property type="molecule type" value="Genomic_DNA"/>
</dbReference>
<evidence type="ECO:0000259" key="2">
    <source>
        <dbReference type="Pfam" id="PF13649"/>
    </source>
</evidence>
<comment type="caution">
    <text evidence="3">The sequence shown here is derived from an EMBL/GenBank/DDBJ whole genome shotgun (WGS) entry which is preliminary data.</text>
</comment>
<sequence>MAQPKVASEYNSFASDYEAFTVTAPIGLLETELFFRALGDPSGLTVLDLGGGTGLRARQAVERGAKSVDVVDFAAGMLHAGKQEADRAGFGEVIRWYEADVSKPLSVNLEASYDIVMANWVLDHAGSKEDLHQMLTNATAYLKPGGRFICIHTSDPRNPVYRIKKYGITLSNIEDVPGGLKYWVTLYGTDPPAEFSGTSLEVLYKETFELSEKFGLVDLQVVPFGDAQLVRNDAEFWREWVEQPTMEFFTARKKDQ</sequence>
<keyword evidence="4" id="KW-1185">Reference proteome</keyword>
<dbReference type="SUPFAM" id="SSF53335">
    <property type="entry name" value="S-adenosyl-L-methionine-dependent methyltransferases"/>
    <property type="match status" value="1"/>
</dbReference>
<protein>
    <recommendedName>
        <fullName evidence="2">Methyltransferase domain-containing protein</fullName>
    </recommendedName>
</protein>
<comment type="similarity">
    <text evidence="1">Belongs to the methyltransferase superfamily. LaeA methyltransferase family.</text>
</comment>
<proteinExistence type="inferred from homology"/>
<dbReference type="Gene3D" id="3.40.50.150">
    <property type="entry name" value="Vaccinia Virus protein VP39"/>
    <property type="match status" value="1"/>
</dbReference>
<dbReference type="CDD" id="cd02440">
    <property type="entry name" value="AdoMet_MTases"/>
    <property type="match status" value="1"/>
</dbReference>
<evidence type="ECO:0000313" key="3">
    <source>
        <dbReference type="EMBL" id="ROW08544.1"/>
    </source>
</evidence>
<evidence type="ECO:0000313" key="4">
    <source>
        <dbReference type="Proteomes" id="UP000285146"/>
    </source>
</evidence>
<dbReference type="OrthoDB" id="3647at2759"/>
<gene>
    <name evidence="3" type="ORF">VPNG_06195</name>
</gene>
<dbReference type="PANTHER" id="PTHR43591">
    <property type="entry name" value="METHYLTRANSFERASE"/>
    <property type="match status" value="1"/>
</dbReference>
<dbReference type="STRING" id="1230097.A0A423WYD1"/>
<dbReference type="AlphaFoldDB" id="A0A423WYD1"/>
<feature type="domain" description="Methyltransferase" evidence="2">
    <location>
        <begin position="46"/>
        <end position="146"/>
    </location>
</feature>